<proteinExistence type="predicted"/>
<organism evidence="1 2">
    <name type="scientific">Caenispirillum salinarum AK4</name>
    <dbReference type="NCBI Taxonomy" id="1238182"/>
    <lineage>
        <taxon>Bacteria</taxon>
        <taxon>Pseudomonadati</taxon>
        <taxon>Pseudomonadota</taxon>
        <taxon>Alphaproteobacteria</taxon>
        <taxon>Rhodospirillales</taxon>
        <taxon>Novispirillaceae</taxon>
        <taxon>Caenispirillum</taxon>
    </lineage>
</organism>
<comment type="caution">
    <text evidence="1">The sequence shown here is derived from an EMBL/GenBank/DDBJ whole genome shotgun (WGS) entry which is preliminary data.</text>
</comment>
<accession>K9GNM3</accession>
<dbReference type="STRING" id="1238182.C882_1406"/>
<dbReference type="Proteomes" id="UP000009881">
    <property type="component" value="Unassembled WGS sequence"/>
</dbReference>
<reference evidence="1 2" key="1">
    <citation type="journal article" date="2013" name="Genome Announc.">
        <title>Draft Genome Sequence of an Alphaproteobacterium, Caenispirillum salinarum AK4(T), Isolated from a Solar Saltern.</title>
        <authorList>
            <person name="Khatri I."/>
            <person name="Singh A."/>
            <person name="Korpole S."/>
            <person name="Pinnaka A.K."/>
            <person name="Subramanian S."/>
        </authorList>
    </citation>
    <scope>NUCLEOTIDE SEQUENCE [LARGE SCALE GENOMIC DNA]</scope>
    <source>
        <strain evidence="1 2">AK4</strain>
    </source>
</reference>
<gene>
    <name evidence="1" type="ORF">C882_1406</name>
</gene>
<name>K9GNM3_9PROT</name>
<protein>
    <submittedName>
        <fullName evidence="1">Uncharacterized protein</fullName>
    </submittedName>
</protein>
<evidence type="ECO:0000313" key="2">
    <source>
        <dbReference type="Proteomes" id="UP000009881"/>
    </source>
</evidence>
<evidence type="ECO:0000313" key="1">
    <source>
        <dbReference type="EMBL" id="EKV27560.1"/>
    </source>
</evidence>
<dbReference type="AlphaFoldDB" id="K9GNM3"/>
<dbReference type="RefSeq" id="WP_009542062.1">
    <property type="nucleotide sequence ID" value="NZ_ANHY01000019.1"/>
</dbReference>
<keyword evidence="2" id="KW-1185">Reference proteome</keyword>
<sequence length="65" mass="7255">MISHADARAIIDMETREPARAEQARALQLCITHLCRDAAELGLDETYRTLMSAVATIDAELKRID</sequence>
<dbReference type="EMBL" id="ANHY01000019">
    <property type="protein sequence ID" value="EKV27560.1"/>
    <property type="molecule type" value="Genomic_DNA"/>
</dbReference>